<dbReference type="AlphaFoldDB" id="A0A7Z2T0T4"/>
<dbReference type="InterPro" id="IPR022742">
    <property type="entry name" value="Hydrolase_4"/>
</dbReference>
<evidence type="ECO:0000313" key="2">
    <source>
        <dbReference type="EMBL" id="QIA62172.1"/>
    </source>
</evidence>
<keyword evidence="3" id="KW-1185">Reference proteome</keyword>
<keyword evidence="2" id="KW-0378">Hydrolase</keyword>
<dbReference type="Proteomes" id="UP000464262">
    <property type="component" value="Chromosome 1"/>
</dbReference>
<sequence>MPQLSPYSLSQESEFEQSICGNIFKVWQQRQEGEFSTTDGKRIAWCKLTNSQHTKAIVVVNGRVESYWKYQELFFDLYNQGFDVYSFDHRGQGLSERLTSNKDIGYVDKFDDYVHDLACLIDHFSLEDYQSRYLLAHSMGGAITTRYLQEYQPQQFKAVALTAPMMGIEMPSYLAPIAKPLIYLMSKLAREPQYAPGHKAYYAKPFADNPLTQSAGRYHWFRDLYEEMPQLKLGGPSTHWVWQSLDAIQDIYADAEDISLPLLMLQASEDKIVSNSAQIRFMRRLARTRKDCALKIVYRARHELLFEQDSYRQETLDTIFTFFENHSTS</sequence>
<accession>A0A7Z2T0T4</accession>
<reference evidence="2 3" key="1">
    <citation type="submission" date="2020-01" db="EMBL/GenBank/DDBJ databases">
        <title>Whole genome and functional gene identification of agarase of Vibrio HN897.</title>
        <authorList>
            <person name="Liu Y."/>
            <person name="Zhao Z."/>
        </authorList>
    </citation>
    <scope>NUCLEOTIDE SEQUENCE [LARGE SCALE GENOMIC DNA]</scope>
    <source>
        <strain evidence="2 3">HN897</strain>
    </source>
</reference>
<dbReference type="Gene3D" id="3.40.50.1820">
    <property type="entry name" value="alpha/beta hydrolase"/>
    <property type="match status" value="1"/>
</dbReference>
<dbReference type="SUPFAM" id="SSF53474">
    <property type="entry name" value="alpha/beta-Hydrolases"/>
    <property type="match status" value="1"/>
</dbReference>
<dbReference type="EMBL" id="CP047475">
    <property type="protein sequence ID" value="QIA62172.1"/>
    <property type="molecule type" value="Genomic_DNA"/>
</dbReference>
<proteinExistence type="predicted"/>
<protein>
    <submittedName>
        <fullName evidence="2">Alpha/beta fold hydrolase</fullName>
    </submittedName>
</protein>
<organism evidence="2 3">
    <name type="scientific">Vibrio astriarenae</name>
    <dbReference type="NCBI Taxonomy" id="1481923"/>
    <lineage>
        <taxon>Bacteria</taxon>
        <taxon>Pseudomonadati</taxon>
        <taxon>Pseudomonadota</taxon>
        <taxon>Gammaproteobacteria</taxon>
        <taxon>Vibrionales</taxon>
        <taxon>Vibrionaceae</taxon>
        <taxon>Vibrio</taxon>
    </lineage>
</organism>
<evidence type="ECO:0000313" key="3">
    <source>
        <dbReference type="Proteomes" id="UP000464262"/>
    </source>
</evidence>
<feature type="domain" description="Serine aminopeptidase S33" evidence="1">
    <location>
        <begin position="52"/>
        <end position="309"/>
    </location>
</feature>
<dbReference type="InterPro" id="IPR051044">
    <property type="entry name" value="MAG_DAG_Lipase"/>
</dbReference>
<name>A0A7Z2T0T4_9VIBR</name>
<dbReference type="InterPro" id="IPR029058">
    <property type="entry name" value="AB_hydrolase_fold"/>
</dbReference>
<evidence type="ECO:0000259" key="1">
    <source>
        <dbReference type="Pfam" id="PF12146"/>
    </source>
</evidence>
<dbReference type="KEGG" id="vas:GT360_00800"/>
<dbReference type="Pfam" id="PF12146">
    <property type="entry name" value="Hydrolase_4"/>
    <property type="match status" value="1"/>
</dbReference>
<gene>
    <name evidence="2" type="ORF">GT360_00800</name>
</gene>
<dbReference type="GO" id="GO:0016787">
    <property type="term" value="F:hydrolase activity"/>
    <property type="evidence" value="ECO:0007669"/>
    <property type="project" value="UniProtKB-KW"/>
</dbReference>
<dbReference type="RefSeq" id="WP_164647082.1">
    <property type="nucleotide sequence ID" value="NZ_CP047475.1"/>
</dbReference>
<dbReference type="PANTHER" id="PTHR11614">
    <property type="entry name" value="PHOSPHOLIPASE-RELATED"/>
    <property type="match status" value="1"/>
</dbReference>